<dbReference type="GO" id="GO:0005576">
    <property type="term" value="C:extracellular region"/>
    <property type="evidence" value="ECO:0007669"/>
    <property type="project" value="UniProtKB-SubCell"/>
</dbReference>
<dbReference type="PROSITE" id="PS50022">
    <property type="entry name" value="FA58C_3"/>
    <property type="match status" value="1"/>
</dbReference>
<feature type="non-terminal residue" evidence="9">
    <location>
        <position position="227"/>
    </location>
</feature>
<protein>
    <recommendedName>
        <fullName evidence="8">F5/8 type C domain-containing protein</fullName>
    </recommendedName>
</protein>
<proteinExistence type="predicted"/>
<dbReference type="Proteomes" id="UP001445076">
    <property type="component" value="Unassembled WGS sequence"/>
</dbReference>
<keyword evidence="7" id="KW-0732">Signal</keyword>
<dbReference type="SUPFAM" id="SSF49785">
    <property type="entry name" value="Galactose-binding domain-like"/>
    <property type="match status" value="1"/>
</dbReference>
<feature type="chain" id="PRO_5043519568" description="F5/8 type C domain-containing protein" evidence="7">
    <location>
        <begin position="36"/>
        <end position="227"/>
    </location>
</feature>
<evidence type="ECO:0000256" key="6">
    <source>
        <dbReference type="ARBA" id="ARBA00023157"/>
    </source>
</evidence>
<comment type="subcellular location">
    <subcellularLocation>
        <location evidence="1">Endomembrane system</location>
        <topology evidence="1">Peripheral membrane protein</topology>
    </subcellularLocation>
    <subcellularLocation>
        <location evidence="2">Secreted</location>
    </subcellularLocation>
</comment>
<evidence type="ECO:0000256" key="5">
    <source>
        <dbReference type="ARBA" id="ARBA00023136"/>
    </source>
</evidence>
<evidence type="ECO:0000259" key="8">
    <source>
        <dbReference type="PROSITE" id="PS50022"/>
    </source>
</evidence>
<dbReference type="GO" id="GO:0007155">
    <property type="term" value="P:cell adhesion"/>
    <property type="evidence" value="ECO:0007669"/>
    <property type="project" value="UniProtKB-KW"/>
</dbReference>
<evidence type="ECO:0000256" key="7">
    <source>
        <dbReference type="SAM" id="SignalP"/>
    </source>
</evidence>
<keyword evidence="3" id="KW-0964">Secreted</keyword>
<dbReference type="PANTHER" id="PTHR46806:SF5">
    <property type="entry name" value="F5_8 TYPE C DOMAIN-CONTAINING PROTEIN"/>
    <property type="match status" value="1"/>
</dbReference>
<dbReference type="GO" id="GO:0012505">
    <property type="term" value="C:endomembrane system"/>
    <property type="evidence" value="ECO:0007669"/>
    <property type="project" value="UniProtKB-SubCell"/>
</dbReference>
<dbReference type="PANTHER" id="PTHR46806">
    <property type="entry name" value="F5/8 TYPE C DOMAIN-CONTAINING PROTEIN"/>
    <property type="match status" value="1"/>
</dbReference>
<dbReference type="SMART" id="SM00231">
    <property type="entry name" value="FA58C"/>
    <property type="match status" value="1"/>
</dbReference>
<name>A0AAW0WRG0_CHEQU</name>
<dbReference type="GO" id="GO:0005886">
    <property type="term" value="C:plasma membrane"/>
    <property type="evidence" value="ECO:0007669"/>
    <property type="project" value="TreeGrafter"/>
</dbReference>
<dbReference type="Gene3D" id="2.60.120.260">
    <property type="entry name" value="Galactose-binding domain-like"/>
    <property type="match status" value="1"/>
</dbReference>
<evidence type="ECO:0000256" key="3">
    <source>
        <dbReference type="ARBA" id="ARBA00022525"/>
    </source>
</evidence>
<evidence type="ECO:0000256" key="1">
    <source>
        <dbReference type="ARBA" id="ARBA00004184"/>
    </source>
</evidence>
<feature type="domain" description="F5/8 type C" evidence="8">
    <location>
        <begin position="99"/>
        <end position="227"/>
    </location>
</feature>
<feature type="signal peptide" evidence="7">
    <location>
        <begin position="1"/>
        <end position="35"/>
    </location>
</feature>
<gene>
    <name evidence="9" type="ORF">OTU49_008211</name>
</gene>
<accession>A0AAW0WRG0</accession>
<keyword evidence="10" id="KW-1185">Reference proteome</keyword>
<reference evidence="9 10" key="1">
    <citation type="journal article" date="2024" name="BMC Genomics">
        <title>Genome assembly of redclaw crayfish (Cherax quadricarinatus) provides insights into its immune adaptation and hypoxia tolerance.</title>
        <authorList>
            <person name="Liu Z."/>
            <person name="Zheng J."/>
            <person name="Li H."/>
            <person name="Fang K."/>
            <person name="Wang S."/>
            <person name="He J."/>
            <person name="Zhou D."/>
            <person name="Weng S."/>
            <person name="Chi M."/>
            <person name="Gu Z."/>
            <person name="He J."/>
            <person name="Li F."/>
            <person name="Wang M."/>
        </authorList>
    </citation>
    <scope>NUCLEOTIDE SEQUENCE [LARGE SCALE GENOMIC DNA]</scope>
    <source>
        <strain evidence="9">ZL_2023a</strain>
    </source>
</reference>
<dbReference type="AlphaFoldDB" id="A0AAW0WRG0"/>
<dbReference type="Pfam" id="PF00754">
    <property type="entry name" value="F5_F8_type_C"/>
    <property type="match status" value="1"/>
</dbReference>
<evidence type="ECO:0000256" key="2">
    <source>
        <dbReference type="ARBA" id="ARBA00004613"/>
    </source>
</evidence>
<keyword evidence="4" id="KW-0130">Cell adhesion</keyword>
<comment type="caution">
    <text evidence="9">The sequence shown here is derived from an EMBL/GenBank/DDBJ whole genome shotgun (WGS) entry which is preliminary data.</text>
</comment>
<dbReference type="InterPro" id="IPR050633">
    <property type="entry name" value="Neuropilin_MCO_CoagFactor"/>
</dbReference>
<dbReference type="InterPro" id="IPR000421">
    <property type="entry name" value="FA58C"/>
</dbReference>
<keyword evidence="6" id="KW-1015">Disulfide bond</keyword>
<dbReference type="CDD" id="cd00057">
    <property type="entry name" value="FA58C"/>
    <property type="match status" value="1"/>
</dbReference>
<dbReference type="InterPro" id="IPR008979">
    <property type="entry name" value="Galactose-bd-like_sf"/>
</dbReference>
<sequence length="227" mass="24848">MERWIWGYHGPAGVAVGRACLPLLVSLLLAATSTATDTQGESRPVSAVEVAPEVFNREELGYNISDVQEDSPLLLDDVDDLPPLRATDQPSAVRNPSGCSTPLGMTSGDVLDWQISASSSYPSVWDPGCHVKYARLHQPNGKAWCAGRKAAGEWVLVDLGVPAKVTGLLIQGKGDDEEWVTAFEVSYSLDAYHWHYARDMYNNKKVFQANVDSHQTRHNFVEPPVEG</sequence>
<keyword evidence="5" id="KW-0472">Membrane</keyword>
<dbReference type="EMBL" id="JARKIK010000065">
    <property type="protein sequence ID" value="KAK8730308.1"/>
    <property type="molecule type" value="Genomic_DNA"/>
</dbReference>
<dbReference type="GO" id="GO:0038023">
    <property type="term" value="F:signaling receptor activity"/>
    <property type="evidence" value="ECO:0007669"/>
    <property type="project" value="TreeGrafter"/>
</dbReference>
<organism evidence="9 10">
    <name type="scientific">Cherax quadricarinatus</name>
    <name type="common">Australian red claw crayfish</name>
    <dbReference type="NCBI Taxonomy" id="27406"/>
    <lineage>
        <taxon>Eukaryota</taxon>
        <taxon>Metazoa</taxon>
        <taxon>Ecdysozoa</taxon>
        <taxon>Arthropoda</taxon>
        <taxon>Crustacea</taxon>
        <taxon>Multicrustacea</taxon>
        <taxon>Malacostraca</taxon>
        <taxon>Eumalacostraca</taxon>
        <taxon>Eucarida</taxon>
        <taxon>Decapoda</taxon>
        <taxon>Pleocyemata</taxon>
        <taxon>Astacidea</taxon>
        <taxon>Parastacoidea</taxon>
        <taxon>Parastacidae</taxon>
        <taxon>Cherax</taxon>
    </lineage>
</organism>
<evidence type="ECO:0000313" key="9">
    <source>
        <dbReference type="EMBL" id="KAK8730308.1"/>
    </source>
</evidence>
<evidence type="ECO:0000256" key="4">
    <source>
        <dbReference type="ARBA" id="ARBA00022889"/>
    </source>
</evidence>
<evidence type="ECO:0000313" key="10">
    <source>
        <dbReference type="Proteomes" id="UP001445076"/>
    </source>
</evidence>